<proteinExistence type="predicted"/>
<accession>A0A6G1H703</accession>
<keyword evidence="3" id="KW-1185">Reference proteome</keyword>
<protein>
    <submittedName>
        <fullName evidence="2">Uncharacterized protein</fullName>
    </submittedName>
</protein>
<dbReference type="Proteomes" id="UP000800041">
    <property type="component" value="Unassembled WGS sequence"/>
</dbReference>
<keyword evidence="1" id="KW-0812">Transmembrane</keyword>
<gene>
    <name evidence="2" type="ORF">K402DRAFT_21081</name>
</gene>
<evidence type="ECO:0000313" key="3">
    <source>
        <dbReference type="Proteomes" id="UP000800041"/>
    </source>
</evidence>
<keyword evidence="1" id="KW-1133">Transmembrane helix</keyword>
<keyword evidence="1" id="KW-0472">Membrane</keyword>
<reference evidence="2" key="1">
    <citation type="journal article" date="2020" name="Stud. Mycol.">
        <title>101 Dothideomycetes genomes: a test case for predicting lifestyles and emergence of pathogens.</title>
        <authorList>
            <person name="Haridas S."/>
            <person name="Albert R."/>
            <person name="Binder M."/>
            <person name="Bloem J."/>
            <person name="Labutti K."/>
            <person name="Salamov A."/>
            <person name="Andreopoulos B."/>
            <person name="Baker S."/>
            <person name="Barry K."/>
            <person name="Bills G."/>
            <person name="Bluhm B."/>
            <person name="Cannon C."/>
            <person name="Castanera R."/>
            <person name="Culley D."/>
            <person name="Daum C."/>
            <person name="Ezra D."/>
            <person name="Gonzalez J."/>
            <person name="Henrissat B."/>
            <person name="Kuo A."/>
            <person name="Liang C."/>
            <person name="Lipzen A."/>
            <person name="Lutzoni F."/>
            <person name="Magnuson J."/>
            <person name="Mondo S."/>
            <person name="Nolan M."/>
            <person name="Ohm R."/>
            <person name="Pangilinan J."/>
            <person name="Park H.-J."/>
            <person name="Ramirez L."/>
            <person name="Alfaro M."/>
            <person name="Sun H."/>
            <person name="Tritt A."/>
            <person name="Yoshinaga Y."/>
            <person name="Zwiers L.-H."/>
            <person name="Turgeon B."/>
            <person name="Goodwin S."/>
            <person name="Spatafora J."/>
            <person name="Crous P."/>
            <person name="Grigoriev I."/>
        </authorList>
    </citation>
    <scope>NUCLEOTIDE SEQUENCE</scope>
    <source>
        <strain evidence="2">CBS 113979</strain>
    </source>
</reference>
<organism evidence="2 3">
    <name type="scientific">Aulographum hederae CBS 113979</name>
    <dbReference type="NCBI Taxonomy" id="1176131"/>
    <lineage>
        <taxon>Eukaryota</taxon>
        <taxon>Fungi</taxon>
        <taxon>Dikarya</taxon>
        <taxon>Ascomycota</taxon>
        <taxon>Pezizomycotina</taxon>
        <taxon>Dothideomycetes</taxon>
        <taxon>Pleosporomycetidae</taxon>
        <taxon>Aulographales</taxon>
        <taxon>Aulographaceae</taxon>
    </lineage>
</organism>
<feature type="transmembrane region" description="Helical" evidence="1">
    <location>
        <begin position="93"/>
        <end position="120"/>
    </location>
</feature>
<sequence length="121" mass="13642">MSDLAGIETSPSCASPLSLKPLERQFQFLGKIMAKRLFGKGHSKPRCSPDNFRHRLRVSPSMLHALHRSSYTISTVVFHRFILLCNSHRTSRLLLCTCFGSFQVLVLSIALPLFSSVWIIP</sequence>
<dbReference type="EMBL" id="ML977147">
    <property type="protein sequence ID" value="KAF1988844.1"/>
    <property type="molecule type" value="Genomic_DNA"/>
</dbReference>
<dbReference type="AlphaFoldDB" id="A0A6G1H703"/>
<name>A0A6G1H703_9PEZI</name>
<evidence type="ECO:0000313" key="2">
    <source>
        <dbReference type="EMBL" id="KAF1988844.1"/>
    </source>
</evidence>
<evidence type="ECO:0000256" key="1">
    <source>
        <dbReference type="SAM" id="Phobius"/>
    </source>
</evidence>